<dbReference type="Gene3D" id="3.30.540.10">
    <property type="entry name" value="Fructose-1,6-Bisphosphatase, subunit A, domain 1"/>
    <property type="match status" value="1"/>
</dbReference>
<comment type="cofactor">
    <cofactor evidence="2 7">
        <name>Mg(2+)</name>
        <dbReference type="ChEBI" id="CHEBI:18420"/>
    </cofactor>
</comment>
<dbReference type="InterPro" id="IPR033942">
    <property type="entry name" value="IMPase"/>
</dbReference>
<dbReference type="PROSITE" id="PS00629">
    <property type="entry name" value="IMP_1"/>
    <property type="match status" value="1"/>
</dbReference>
<comment type="catalytic activity">
    <reaction evidence="1 7">
        <text>a myo-inositol phosphate + H2O = myo-inositol + phosphate</text>
        <dbReference type="Rhea" id="RHEA:24056"/>
        <dbReference type="ChEBI" id="CHEBI:15377"/>
        <dbReference type="ChEBI" id="CHEBI:17268"/>
        <dbReference type="ChEBI" id="CHEBI:43474"/>
        <dbReference type="ChEBI" id="CHEBI:84139"/>
        <dbReference type="EC" id="3.1.3.25"/>
    </reaction>
</comment>
<dbReference type="PROSITE" id="PS00630">
    <property type="entry name" value="IMP_2"/>
    <property type="match status" value="1"/>
</dbReference>
<name>A0ABX6IH52_9ACTN</name>
<dbReference type="CDD" id="cd01639">
    <property type="entry name" value="IMPase"/>
    <property type="match status" value="1"/>
</dbReference>
<organism evidence="9 10">
    <name type="scientific">Gordonia pseudamarae</name>
    <dbReference type="NCBI Taxonomy" id="2831662"/>
    <lineage>
        <taxon>Bacteria</taxon>
        <taxon>Bacillati</taxon>
        <taxon>Actinomycetota</taxon>
        <taxon>Actinomycetes</taxon>
        <taxon>Mycobacteriales</taxon>
        <taxon>Gordoniaceae</taxon>
        <taxon>Gordonia</taxon>
    </lineage>
</organism>
<evidence type="ECO:0000256" key="3">
    <source>
        <dbReference type="ARBA" id="ARBA00009759"/>
    </source>
</evidence>
<evidence type="ECO:0000256" key="1">
    <source>
        <dbReference type="ARBA" id="ARBA00001033"/>
    </source>
</evidence>
<dbReference type="PANTHER" id="PTHR20854">
    <property type="entry name" value="INOSITOL MONOPHOSPHATASE"/>
    <property type="match status" value="1"/>
</dbReference>
<keyword evidence="4 7" id="KW-0479">Metal-binding</keyword>
<protein>
    <recommendedName>
        <fullName evidence="7">Inositol-1-monophosphatase</fullName>
        <ecNumber evidence="7">3.1.3.25</ecNumber>
    </recommendedName>
</protein>
<proteinExistence type="inferred from homology"/>
<dbReference type="InterPro" id="IPR000760">
    <property type="entry name" value="Inositol_monophosphatase-like"/>
</dbReference>
<evidence type="ECO:0000256" key="5">
    <source>
        <dbReference type="ARBA" id="ARBA00022801"/>
    </source>
</evidence>
<comment type="similarity">
    <text evidence="3 7">Belongs to the inositol monophosphatase superfamily.</text>
</comment>
<gene>
    <name evidence="9" type="ORF">GII31_09785</name>
</gene>
<dbReference type="EC" id="3.1.3.25" evidence="7"/>
<dbReference type="EMBL" id="CP045809">
    <property type="protein sequence ID" value="QHN35139.1"/>
    <property type="molecule type" value="Genomic_DNA"/>
</dbReference>
<evidence type="ECO:0000256" key="4">
    <source>
        <dbReference type="ARBA" id="ARBA00022723"/>
    </source>
</evidence>
<evidence type="ECO:0000256" key="7">
    <source>
        <dbReference type="RuleBase" id="RU364068"/>
    </source>
</evidence>
<evidence type="ECO:0000313" key="9">
    <source>
        <dbReference type="EMBL" id="QHN35139.1"/>
    </source>
</evidence>
<evidence type="ECO:0000256" key="2">
    <source>
        <dbReference type="ARBA" id="ARBA00001946"/>
    </source>
</evidence>
<dbReference type="Pfam" id="PF00459">
    <property type="entry name" value="Inositol_P"/>
    <property type="match status" value="1"/>
</dbReference>
<dbReference type="InterPro" id="IPR020583">
    <property type="entry name" value="Inositol_monoP_metal-BS"/>
</dbReference>
<dbReference type="RefSeq" id="WP_213249075.1">
    <property type="nucleotide sequence ID" value="NZ_CP045806.1"/>
</dbReference>
<dbReference type="InterPro" id="IPR020550">
    <property type="entry name" value="Inositol_monophosphatase_CS"/>
</dbReference>
<sequence>MVGVDPTESVRPVTAATPVDLERVAVIVAELAADHVRGRRTELFSTFGSEPSATAGPGGAVATKSTPTDPVTLADTESENLIRERLRALRPDDDVLGEERGGSVEVPDGVRWVVDPIDGTVNYLYGIPAYAVSVAAQIGGESVAGAVVDVAGGVTYSAARGHGAYAWGSGDRSASERLSCARVTDLGLALVASGFAYDRGRRRAQGELVGKLLPHIRDIRRVGAAALDLCMVASGRVDAHFEHGLSPWDWAAGGLIAAEAGAVVRLPAADSRAADGEPTIAAAPGIAEDFLGLVGELGGLRAIPEGDQQDCL</sequence>
<reference evidence="9" key="1">
    <citation type="journal article" date="2021" name="Nat. Microbiol.">
        <title>Cocultivation of an ultrasmall environmental parasitic bacterium with lytic ability against bacteria associated with wastewater foams.</title>
        <authorList>
            <person name="Batinovic S."/>
            <person name="Rose J.J.A."/>
            <person name="Ratcliffe J."/>
            <person name="Seviour R.J."/>
            <person name="Petrovski S."/>
        </authorList>
    </citation>
    <scope>NUCLEOTIDE SEQUENCE</scope>
    <source>
        <strain evidence="9">CON9</strain>
    </source>
</reference>
<dbReference type="Proteomes" id="UP001059836">
    <property type="component" value="Chromosome"/>
</dbReference>
<feature type="region of interest" description="Disordered" evidence="8">
    <location>
        <begin position="47"/>
        <end position="69"/>
    </location>
</feature>
<evidence type="ECO:0000256" key="6">
    <source>
        <dbReference type="ARBA" id="ARBA00022842"/>
    </source>
</evidence>
<dbReference type="Gene3D" id="3.40.190.80">
    <property type="match status" value="1"/>
</dbReference>
<accession>A0ABX6IH52</accession>
<keyword evidence="5 7" id="KW-0378">Hydrolase</keyword>
<keyword evidence="6 7" id="KW-0460">Magnesium</keyword>
<dbReference type="PANTHER" id="PTHR20854:SF4">
    <property type="entry name" value="INOSITOL-1-MONOPHOSPHATASE-RELATED"/>
    <property type="match status" value="1"/>
</dbReference>
<dbReference type="SUPFAM" id="SSF56655">
    <property type="entry name" value="Carbohydrate phosphatase"/>
    <property type="match status" value="1"/>
</dbReference>
<evidence type="ECO:0000313" key="10">
    <source>
        <dbReference type="Proteomes" id="UP001059836"/>
    </source>
</evidence>
<dbReference type="PRINTS" id="PR00377">
    <property type="entry name" value="IMPHPHTASES"/>
</dbReference>
<evidence type="ECO:0000256" key="8">
    <source>
        <dbReference type="SAM" id="MobiDB-lite"/>
    </source>
</evidence>
<keyword evidence="10" id="KW-1185">Reference proteome</keyword>